<name>A0A7J6W8E2_THATH</name>
<comment type="caution">
    <text evidence="1">The sequence shown here is derived from an EMBL/GenBank/DDBJ whole genome shotgun (WGS) entry which is preliminary data.</text>
</comment>
<protein>
    <submittedName>
        <fullName evidence="1">Uncharacterized protein</fullName>
    </submittedName>
</protein>
<dbReference type="AlphaFoldDB" id="A0A7J6W8E2"/>
<reference evidence="1 2" key="1">
    <citation type="submission" date="2020-06" db="EMBL/GenBank/DDBJ databases">
        <title>Transcriptomic and genomic resources for Thalictrum thalictroides and T. hernandezii: Facilitating candidate gene discovery in an emerging model plant lineage.</title>
        <authorList>
            <person name="Arias T."/>
            <person name="Riano-Pachon D.M."/>
            <person name="Di Stilio V.S."/>
        </authorList>
    </citation>
    <scope>NUCLEOTIDE SEQUENCE [LARGE SCALE GENOMIC DNA]</scope>
    <source>
        <strain evidence="2">cv. WT478/WT964</strain>
        <tissue evidence="1">Leaves</tissue>
    </source>
</reference>
<gene>
    <name evidence="1" type="ORF">FRX31_017218</name>
</gene>
<dbReference type="EMBL" id="JABWDY010020388">
    <property type="protein sequence ID" value="KAF5193197.1"/>
    <property type="molecule type" value="Genomic_DNA"/>
</dbReference>
<sequence>MKILRSVCGSVLNSEHRTTSTQIDVYFYLVQLKKTSFHPEQKNLRLCKQDIDIHEKVLKAITGKTVVLQTPKGIAQQLHY</sequence>
<evidence type="ECO:0000313" key="1">
    <source>
        <dbReference type="EMBL" id="KAF5193197.1"/>
    </source>
</evidence>
<dbReference type="Proteomes" id="UP000554482">
    <property type="component" value="Unassembled WGS sequence"/>
</dbReference>
<accession>A0A7J6W8E2</accession>
<proteinExistence type="predicted"/>
<keyword evidence="2" id="KW-1185">Reference proteome</keyword>
<evidence type="ECO:0000313" key="2">
    <source>
        <dbReference type="Proteomes" id="UP000554482"/>
    </source>
</evidence>
<organism evidence="1 2">
    <name type="scientific">Thalictrum thalictroides</name>
    <name type="common">Rue-anemone</name>
    <name type="synonym">Anemone thalictroides</name>
    <dbReference type="NCBI Taxonomy" id="46969"/>
    <lineage>
        <taxon>Eukaryota</taxon>
        <taxon>Viridiplantae</taxon>
        <taxon>Streptophyta</taxon>
        <taxon>Embryophyta</taxon>
        <taxon>Tracheophyta</taxon>
        <taxon>Spermatophyta</taxon>
        <taxon>Magnoliopsida</taxon>
        <taxon>Ranunculales</taxon>
        <taxon>Ranunculaceae</taxon>
        <taxon>Thalictroideae</taxon>
        <taxon>Thalictrum</taxon>
    </lineage>
</organism>